<dbReference type="Pfam" id="PF07841">
    <property type="entry name" value="DM4_12"/>
    <property type="match status" value="1"/>
</dbReference>
<dbReference type="RefSeq" id="XP_052129725.1">
    <property type="nucleotide sequence ID" value="XM_052273765.1"/>
</dbReference>
<dbReference type="Proteomes" id="UP000504606">
    <property type="component" value="Unplaced"/>
</dbReference>
<feature type="region of interest" description="Disordered" evidence="1">
    <location>
        <begin position="1"/>
        <end position="42"/>
    </location>
</feature>
<evidence type="ECO:0000313" key="2">
    <source>
        <dbReference type="Proteomes" id="UP000504606"/>
    </source>
</evidence>
<feature type="compositionally biased region" description="Low complexity" evidence="1">
    <location>
        <begin position="536"/>
        <end position="547"/>
    </location>
</feature>
<reference evidence="3" key="1">
    <citation type="submission" date="2025-08" db="UniProtKB">
        <authorList>
            <consortium name="RefSeq"/>
        </authorList>
    </citation>
    <scope>IDENTIFICATION</scope>
    <source>
        <tissue evidence="3">Whole organism</tissue>
    </source>
</reference>
<organism evidence="2 3">
    <name type="scientific">Frankliniella occidentalis</name>
    <name type="common">Western flower thrips</name>
    <name type="synonym">Euthrips occidentalis</name>
    <dbReference type="NCBI Taxonomy" id="133901"/>
    <lineage>
        <taxon>Eukaryota</taxon>
        <taxon>Metazoa</taxon>
        <taxon>Ecdysozoa</taxon>
        <taxon>Arthropoda</taxon>
        <taxon>Hexapoda</taxon>
        <taxon>Insecta</taxon>
        <taxon>Pterygota</taxon>
        <taxon>Neoptera</taxon>
        <taxon>Paraneoptera</taxon>
        <taxon>Thysanoptera</taxon>
        <taxon>Terebrantia</taxon>
        <taxon>Thripoidea</taxon>
        <taxon>Thripidae</taxon>
        <taxon>Frankliniella</taxon>
    </lineage>
</organism>
<accession>A0A6J1TBX4</accession>
<dbReference type="CTD" id="40755"/>
<dbReference type="InterPro" id="IPR006631">
    <property type="entry name" value="DM4_12"/>
</dbReference>
<dbReference type="KEGG" id="foc:113215628"/>
<dbReference type="GeneID" id="113215628"/>
<feature type="compositionally biased region" description="Low complexity" evidence="1">
    <location>
        <begin position="9"/>
        <end position="19"/>
    </location>
</feature>
<dbReference type="OrthoDB" id="6334967at2759"/>
<feature type="region of interest" description="Disordered" evidence="1">
    <location>
        <begin position="95"/>
        <end position="131"/>
    </location>
</feature>
<sequence length="547" mass="58165">MMTSPVCSPAPAGAAMAPGGSQGRDQSRDQGRGQEAPAPRRSARWRGLAVAALLLACCCLPAAEGRTDSVNSATTSASSCRDCDSSPHQLTSAISLELAPGESPSSSQKRRSEGQEDVVVGHVSPNRSSPHSHVVNVRLAGLARSLRSAEQRSRCSDNEAAVSEGCVRPRTFSKLFGKNSFLTGFGLGFLAFGLKKLLLPFFIGAQIVKSILIAMFLPSILGSVGKLVGKGVTTFASSSAQNGGFSGSSGALGGGGGGGDNMEDFDFKDNGAAGQYPDAASSGSENMPSYATLAAPPSGFNALQTLQRPGSTDDGQPLGTLPAMFQAAASAASNVLANRYQPKTSYAHKHQYTSPSVLDGGGSFYNRHKPHDYKTFQNIPSSSMLLTHYDPFYSPLLSRLDSVFHQLGYSSEACRERLVCAMYRNPAKFAPFSNLVSAQLSRELNELRKPSSDNPEILRFFRYMKAAKDGQDNQDCTLVYAQCTQSDATQASPMAHTFQDINKLVQARRMSRMLATDQRKAPESPQRQSDVRKETASAPMHPAAPAA</sequence>
<proteinExistence type="predicted"/>
<evidence type="ECO:0000256" key="1">
    <source>
        <dbReference type="SAM" id="MobiDB-lite"/>
    </source>
</evidence>
<evidence type="ECO:0000313" key="3">
    <source>
        <dbReference type="RefSeq" id="XP_052129725.1"/>
    </source>
</evidence>
<name>A0A6J1TBX4_FRAOC</name>
<gene>
    <name evidence="3" type="primary">LOC113215628</name>
</gene>
<feature type="region of interest" description="Disordered" evidence="1">
    <location>
        <begin position="513"/>
        <end position="547"/>
    </location>
</feature>
<protein>
    <submittedName>
        <fullName evidence="3">Uncharacterized protein LOC113215628 isoform X1</fullName>
    </submittedName>
</protein>
<keyword evidence="2" id="KW-1185">Reference proteome</keyword>
<dbReference type="AlphaFoldDB" id="A0A6J1TBX4"/>